<name>A0A428YPD0_KIBAR</name>
<proteinExistence type="predicted"/>
<reference evidence="2 3" key="1">
    <citation type="submission" date="2018-05" db="EMBL/GenBank/DDBJ databases">
        <title>Evolution of GPA BGCs.</title>
        <authorList>
            <person name="Waglechner N."/>
            <person name="Wright G.D."/>
        </authorList>
    </citation>
    <scope>NUCLEOTIDE SEQUENCE [LARGE SCALE GENOMIC DNA]</scope>
    <source>
        <strain evidence="2 3">A82846</strain>
    </source>
</reference>
<dbReference type="AlphaFoldDB" id="A0A428YPD0"/>
<dbReference type="EMBL" id="QHKI01000068">
    <property type="protein sequence ID" value="RSM70036.1"/>
    <property type="molecule type" value="Genomic_DNA"/>
</dbReference>
<accession>A0A428YPD0</accession>
<feature type="compositionally biased region" description="Low complexity" evidence="1">
    <location>
        <begin position="8"/>
        <end position="18"/>
    </location>
</feature>
<sequence>MTSNDEYSSVTGSASSGSHTLIPLSANEIRRLWNRITAPVTHAIGHVVRWSTWRQTSQTRARISHYARRGHHNLSLQY</sequence>
<protein>
    <submittedName>
        <fullName evidence="2">Uncharacterized protein</fullName>
    </submittedName>
</protein>
<gene>
    <name evidence="2" type="ORF">DMH04_45395</name>
</gene>
<evidence type="ECO:0000313" key="2">
    <source>
        <dbReference type="EMBL" id="RSM70036.1"/>
    </source>
</evidence>
<dbReference type="Proteomes" id="UP000287547">
    <property type="component" value="Unassembled WGS sequence"/>
</dbReference>
<comment type="caution">
    <text evidence="2">The sequence shown here is derived from an EMBL/GenBank/DDBJ whole genome shotgun (WGS) entry which is preliminary data.</text>
</comment>
<dbReference type="OrthoDB" id="3700476at2"/>
<evidence type="ECO:0000313" key="3">
    <source>
        <dbReference type="Proteomes" id="UP000287547"/>
    </source>
</evidence>
<feature type="region of interest" description="Disordered" evidence="1">
    <location>
        <begin position="1"/>
        <end position="20"/>
    </location>
</feature>
<evidence type="ECO:0000256" key="1">
    <source>
        <dbReference type="SAM" id="MobiDB-lite"/>
    </source>
</evidence>
<organism evidence="2 3">
    <name type="scientific">Kibdelosporangium aridum</name>
    <dbReference type="NCBI Taxonomy" id="2030"/>
    <lineage>
        <taxon>Bacteria</taxon>
        <taxon>Bacillati</taxon>
        <taxon>Actinomycetota</taxon>
        <taxon>Actinomycetes</taxon>
        <taxon>Pseudonocardiales</taxon>
        <taxon>Pseudonocardiaceae</taxon>
        <taxon>Kibdelosporangium</taxon>
    </lineage>
</organism>